<sequence>MKVIKKILISLLVLGSFSLASSSDMFLLENAKADFDGKNGEIFIGTPIKIIKDIDDKMVLVEISGVSFGDELYSSKGKALLVAKKDGSFVEKNKASELGFVKVEAKIEKSYLTKNVKEVWEEYEEFYYDMCTSCHAGHRAVTHTMLEWEAILQTMKGFAQLNDKEENYILRYLKANSKDGFYEKRAD</sequence>
<feature type="chain" id="PRO_5017017052" description="Molybdopterin-containing oxidoreductase I, DMSO/TMAO/BSO reductase family, monoheme c-type cytochrome" evidence="1">
    <location>
        <begin position="23"/>
        <end position="187"/>
    </location>
</feature>
<protein>
    <recommendedName>
        <fullName evidence="4">Molybdopterin-containing oxidoreductase I, DMSO/TMAO/BSO reductase family, monoheme c-type cytochrome</fullName>
    </recommendedName>
</protein>
<evidence type="ECO:0000313" key="2">
    <source>
        <dbReference type="EMBL" id="RBQ29914.1"/>
    </source>
</evidence>
<dbReference type="EMBL" id="PDKB01000002">
    <property type="protein sequence ID" value="RBQ29914.1"/>
    <property type="molecule type" value="Genomic_DNA"/>
</dbReference>
<evidence type="ECO:0008006" key="4">
    <source>
        <dbReference type="Google" id="ProtNLM"/>
    </source>
</evidence>
<accession>A0A366MWD8</accession>
<dbReference type="InterPro" id="IPR036909">
    <property type="entry name" value="Cyt_c-like_dom_sf"/>
</dbReference>
<dbReference type="GO" id="GO:0020037">
    <property type="term" value="F:heme binding"/>
    <property type="evidence" value="ECO:0007669"/>
    <property type="project" value="InterPro"/>
</dbReference>
<organism evidence="2 3">
    <name type="scientific">Aliarcobacter vitoriensis</name>
    <dbReference type="NCBI Taxonomy" id="2011099"/>
    <lineage>
        <taxon>Bacteria</taxon>
        <taxon>Pseudomonadati</taxon>
        <taxon>Campylobacterota</taxon>
        <taxon>Epsilonproteobacteria</taxon>
        <taxon>Campylobacterales</taxon>
        <taxon>Arcobacteraceae</taxon>
        <taxon>Aliarcobacter</taxon>
    </lineage>
</organism>
<comment type="caution">
    <text evidence="2">The sequence shown here is derived from an EMBL/GenBank/DDBJ whole genome shotgun (WGS) entry which is preliminary data.</text>
</comment>
<keyword evidence="1" id="KW-0732">Signal</keyword>
<dbReference type="OrthoDB" id="196859at2"/>
<name>A0A366MWD8_9BACT</name>
<dbReference type="GO" id="GO:0009055">
    <property type="term" value="F:electron transfer activity"/>
    <property type="evidence" value="ECO:0007669"/>
    <property type="project" value="InterPro"/>
</dbReference>
<dbReference type="Proteomes" id="UP000252669">
    <property type="component" value="Unassembled WGS sequence"/>
</dbReference>
<evidence type="ECO:0000313" key="3">
    <source>
        <dbReference type="Proteomes" id="UP000252669"/>
    </source>
</evidence>
<evidence type="ECO:0000256" key="1">
    <source>
        <dbReference type="SAM" id="SignalP"/>
    </source>
</evidence>
<keyword evidence="3" id="KW-1185">Reference proteome</keyword>
<reference evidence="2 3" key="1">
    <citation type="submission" date="2017-10" db="EMBL/GenBank/DDBJ databases">
        <title>Genomics of the genus Arcobacter.</title>
        <authorList>
            <person name="Perez-Cataluna A."/>
            <person name="Figueras M.J."/>
        </authorList>
    </citation>
    <scope>NUCLEOTIDE SEQUENCE [LARGE SCALE GENOMIC DNA]</scope>
    <source>
        <strain evidence="2 3">CECT 9230</strain>
    </source>
</reference>
<gene>
    <name evidence="2" type="ORF">CRU91_01150</name>
</gene>
<feature type="signal peptide" evidence="1">
    <location>
        <begin position="1"/>
        <end position="22"/>
    </location>
</feature>
<proteinExistence type="predicted"/>
<dbReference type="AlphaFoldDB" id="A0A366MWD8"/>
<dbReference type="RefSeq" id="WP_113892542.1">
    <property type="nucleotide sequence ID" value="NZ_JANJGA010000003.1"/>
</dbReference>
<dbReference type="Gene3D" id="1.10.760.10">
    <property type="entry name" value="Cytochrome c-like domain"/>
    <property type="match status" value="1"/>
</dbReference>